<dbReference type="EC" id="2.7.7.18" evidence="10"/>
<sequence>MIGIYGGTFDPIHNGHIIMATSIVELSHLDKIMIMPTRTPPHKQGMISADFERRLRWSQIAFENVDKVEISDFEGKKDVSYTIDTVLHFEKIYGKVAYIMGEDSFTNIEKWYKYAELIERVELYIYPRYCDRHLTDDLMNRMKKSSERIHFLSSLPIIQISSTSIRERARLGLSLKGYVPDKLEKEIFDFYKYTPM</sequence>
<evidence type="ECO:0000256" key="8">
    <source>
        <dbReference type="ARBA" id="ARBA00023027"/>
    </source>
</evidence>
<dbReference type="InterPro" id="IPR005248">
    <property type="entry name" value="NadD/NMNAT"/>
</dbReference>
<evidence type="ECO:0000256" key="10">
    <source>
        <dbReference type="HAMAP-Rule" id="MF_00244"/>
    </source>
</evidence>
<keyword evidence="3 10" id="KW-0662">Pyridine nucleotide biosynthesis</keyword>
<dbReference type="UniPathway" id="UPA00253">
    <property type="reaction ID" value="UER00332"/>
</dbReference>
<evidence type="ECO:0000256" key="1">
    <source>
        <dbReference type="ARBA" id="ARBA00002324"/>
    </source>
</evidence>
<organism evidence="12">
    <name type="scientific">Mesoaciditoga lauensis</name>
    <dbReference type="NCBI Taxonomy" id="1495039"/>
    <lineage>
        <taxon>Bacteria</taxon>
        <taxon>Thermotogati</taxon>
        <taxon>Thermotogota</taxon>
        <taxon>Thermotogae</taxon>
        <taxon>Mesoaciditogales</taxon>
        <taxon>Mesoaciditogaceae</taxon>
        <taxon>Mesoaciditoga</taxon>
    </lineage>
</organism>
<gene>
    <name evidence="10 12" type="primary">nadD</name>
    <name evidence="12" type="ORF">ENX73_05635</name>
</gene>
<dbReference type="HAMAP" id="MF_00244">
    <property type="entry name" value="NaMN_adenylyltr"/>
    <property type="match status" value="1"/>
</dbReference>
<dbReference type="InterPro" id="IPR014729">
    <property type="entry name" value="Rossmann-like_a/b/a_fold"/>
</dbReference>
<evidence type="ECO:0000256" key="3">
    <source>
        <dbReference type="ARBA" id="ARBA00022642"/>
    </source>
</evidence>
<dbReference type="Pfam" id="PF01467">
    <property type="entry name" value="CTP_transf_like"/>
    <property type="match status" value="1"/>
</dbReference>
<evidence type="ECO:0000256" key="4">
    <source>
        <dbReference type="ARBA" id="ARBA00022679"/>
    </source>
</evidence>
<keyword evidence="6 10" id="KW-0547">Nucleotide-binding</keyword>
<comment type="similarity">
    <text evidence="10">Belongs to the NadD family.</text>
</comment>
<dbReference type="NCBIfam" id="TIGR00482">
    <property type="entry name" value="nicotinate (nicotinamide) nucleotide adenylyltransferase"/>
    <property type="match status" value="1"/>
</dbReference>
<proteinExistence type="inferred from homology"/>
<keyword evidence="8 10" id="KW-0520">NAD</keyword>
<accession>A0A7V3VT38</accession>
<keyword evidence="7 10" id="KW-0067">ATP-binding</keyword>
<dbReference type="PANTHER" id="PTHR39321">
    <property type="entry name" value="NICOTINATE-NUCLEOTIDE ADENYLYLTRANSFERASE-RELATED"/>
    <property type="match status" value="1"/>
</dbReference>
<evidence type="ECO:0000256" key="5">
    <source>
        <dbReference type="ARBA" id="ARBA00022695"/>
    </source>
</evidence>
<evidence type="ECO:0000313" key="12">
    <source>
        <dbReference type="EMBL" id="HGE75588.1"/>
    </source>
</evidence>
<comment type="pathway">
    <text evidence="2 10">Cofactor biosynthesis; NAD(+) biosynthesis; deamido-NAD(+) from nicotinate D-ribonucleotide: step 1/1.</text>
</comment>
<dbReference type="GO" id="GO:0004515">
    <property type="term" value="F:nicotinate-nucleotide adenylyltransferase activity"/>
    <property type="evidence" value="ECO:0007669"/>
    <property type="project" value="UniProtKB-UniRule"/>
</dbReference>
<protein>
    <recommendedName>
        <fullName evidence="10">Probable nicotinate-nucleotide adenylyltransferase</fullName>
        <ecNumber evidence="10">2.7.7.18</ecNumber>
    </recommendedName>
    <alternativeName>
        <fullName evidence="10">Deamido-NAD(+) diphosphorylase</fullName>
    </alternativeName>
    <alternativeName>
        <fullName evidence="10">Deamido-NAD(+) pyrophosphorylase</fullName>
    </alternativeName>
    <alternativeName>
        <fullName evidence="10">Nicotinate mononucleotide adenylyltransferase</fullName>
        <shortName evidence="10">NaMN adenylyltransferase</shortName>
    </alternativeName>
</protein>
<dbReference type="AlphaFoldDB" id="A0A7V3VT38"/>
<dbReference type="CDD" id="cd02165">
    <property type="entry name" value="NMNAT"/>
    <property type="match status" value="1"/>
</dbReference>
<dbReference type="GO" id="GO:0005524">
    <property type="term" value="F:ATP binding"/>
    <property type="evidence" value="ECO:0007669"/>
    <property type="project" value="UniProtKB-KW"/>
</dbReference>
<evidence type="ECO:0000259" key="11">
    <source>
        <dbReference type="Pfam" id="PF01467"/>
    </source>
</evidence>
<keyword evidence="4 10" id="KW-0808">Transferase</keyword>
<comment type="catalytic activity">
    <reaction evidence="9 10">
        <text>nicotinate beta-D-ribonucleotide + ATP + H(+) = deamido-NAD(+) + diphosphate</text>
        <dbReference type="Rhea" id="RHEA:22860"/>
        <dbReference type="ChEBI" id="CHEBI:15378"/>
        <dbReference type="ChEBI" id="CHEBI:30616"/>
        <dbReference type="ChEBI" id="CHEBI:33019"/>
        <dbReference type="ChEBI" id="CHEBI:57502"/>
        <dbReference type="ChEBI" id="CHEBI:58437"/>
        <dbReference type="EC" id="2.7.7.18"/>
    </reaction>
</comment>
<dbReference type="InterPro" id="IPR004821">
    <property type="entry name" value="Cyt_trans-like"/>
</dbReference>
<dbReference type="EMBL" id="DTPE01000221">
    <property type="protein sequence ID" value="HGE75588.1"/>
    <property type="molecule type" value="Genomic_DNA"/>
</dbReference>
<keyword evidence="5 10" id="KW-0548">Nucleotidyltransferase</keyword>
<evidence type="ECO:0000256" key="6">
    <source>
        <dbReference type="ARBA" id="ARBA00022741"/>
    </source>
</evidence>
<feature type="domain" description="Cytidyltransferase-like" evidence="11">
    <location>
        <begin position="4"/>
        <end position="168"/>
    </location>
</feature>
<comment type="caution">
    <text evidence="12">The sequence shown here is derived from an EMBL/GenBank/DDBJ whole genome shotgun (WGS) entry which is preliminary data.</text>
</comment>
<dbReference type="GO" id="GO:0009435">
    <property type="term" value="P:NAD+ biosynthetic process"/>
    <property type="evidence" value="ECO:0007669"/>
    <property type="project" value="UniProtKB-UniRule"/>
</dbReference>
<dbReference type="NCBIfam" id="TIGR00125">
    <property type="entry name" value="cyt_tran_rel"/>
    <property type="match status" value="1"/>
</dbReference>
<evidence type="ECO:0000256" key="7">
    <source>
        <dbReference type="ARBA" id="ARBA00022840"/>
    </source>
</evidence>
<evidence type="ECO:0000256" key="2">
    <source>
        <dbReference type="ARBA" id="ARBA00005019"/>
    </source>
</evidence>
<name>A0A7V3VT38_9BACT</name>
<dbReference type="SUPFAM" id="SSF52374">
    <property type="entry name" value="Nucleotidylyl transferase"/>
    <property type="match status" value="1"/>
</dbReference>
<dbReference type="Gene3D" id="3.40.50.620">
    <property type="entry name" value="HUPs"/>
    <property type="match status" value="1"/>
</dbReference>
<dbReference type="PANTHER" id="PTHR39321:SF3">
    <property type="entry name" value="PHOSPHOPANTETHEINE ADENYLYLTRANSFERASE"/>
    <property type="match status" value="1"/>
</dbReference>
<evidence type="ECO:0000256" key="9">
    <source>
        <dbReference type="ARBA" id="ARBA00048721"/>
    </source>
</evidence>
<comment type="function">
    <text evidence="1 10">Catalyzes the reversible adenylation of nicotinate mononucleotide (NaMN) to nicotinic acid adenine dinucleotide (NaAD).</text>
</comment>
<reference evidence="12" key="1">
    <citation type="journal article" date="2020" name="mSystems">
        <title>Genome- and Community-Level Interaction Insights into Carbon Utilization and Element Cycling Functions of Hydrothermarchaeota in Hydrothermal Sediment.</title>
        <authorList>
            <person name="Zhou Z."/>
            <person name="Liu Y."/>
            <person name="Xu W."/>
            <person name="Pan J."/>
            <person name="Luo Z.H."/>
            <person name="Li M."/>
        </authorList>
    </citation>
    <scope>NUCLEOTIDE SEQUENCE [LARGE SCALE GENOMIC DNA]</scope>
    <source>
        <strain evidence="12">SpSt-966</strain>
    </source>
</reference>